<dbReference type="InterPro" id="IPR013096">
    <property type="entry name" value="Cupin_2"/>
</dbReference>
<dbReference type="InterPro" id="IPR053146">
    <property type="entry name" value="QDO-like"/>
</dbReference>
<name>A0A5S4YPH0_9BRAD</name>
<dbReference type="Gene3D" id="2.60.120.10">
    <property type="entry name" value="Jelly Rolls"/>
    <property type="match status" value="1"/>
</dbReference>
<reference evidence="2 3" key="1">
    <citation type="submission" date="2019-08" db="EMBL/GenBank/DDBJ databases">
        <title>Bradyrhizobium hipponensis sp. nov., a rhizobium isolated from a Lupinus angustifolius root nodule in Tunisia.</title>
        <authorList>
            <person name="Off K."/>
            <person name="Rejili M."/>
            <person name="Mars M."/>
            <person name="Brachmann A."/>
            <person name="Marin M."/>
        </authorList>
    </citation>
    <scope>NUCLEOTIDE SEQUENCE [LARGE SCALE GENOMIC DNA]</scope>
    <source>
        <strain evidence="3">aSej3</strain>
    </source>
</reference>
<feature type="domain" description="Cupin type-2" evidence="1">
    <location>
        <begin position="123"/>
        <end position="191"/>
    </location>
</feature>
<dbReference type="AlphaFoldDB" id="A0A5S4YPH0"/>
<dbReference type="InterPro" id="IPR011051">
    <property type="entry name" value="RmlC_Cupin_sf"/>
</dbReference>
<organism evidence="2 3">
    <name type="scientific">Bradyrhizobium hipponense</name>
    <dbReference type="NCBI Taxonomy" id="2605638"/>
    <lineage>
        <taxon>Bacteria</taxon>
        <taxon>Pseudomonadati</taxon>
        <taxon>Pseudomonadota</taxon>
        <taxon>Alphaproteobacteria</taxon>
        <taxon>Hyphomicrobiales</taxon>
        <taxon>Nitrobacteraceae</taxon>
        <taxon>Bradyrhizobium</taxon>
    </lineage>
</organism>
<dbReference type="Proteomes" id="UP000324797">
    <property type="component" value="Unassembled WGS sequence"/>
</dbReference>
<evidence type="ECO:0000313" key="2">
    <source>
        <dbReference type="EMBL" id="TYO66048.1"/>
    </source>
</evidence>
<dbReference type="SUPFAM" id="SSF51182">
    <property type="entry name" value="RmlC-like cupins"/>
    <property type="match status" value="1"/>
</dbReference>
<dbReference type="PANTHER" id="PTHR36440:SF1">
    <property type="entry name" value="PUTATIVE (AFU_ORTHOLOGUE AFUA_8G07350)-RELATED"/>
    <property type="match status" value="1"/>
</dbReference>
<gene>
    <name evidence="2" type="ORF">FXV83_13340</name>
</gene>
<dbReference type="InterPro" id="IPR014710">
    <property type="entry name" value="RmlC-like_jellyroll"/>
</dbReference>
<dbReference type="EMBL" id="VSTH01000044">
    <property type="protein sequence ID" value="TYO66048.1"/>
    <property type="molecule type" value="Genomic_DNA"/>
</dbReference>
<evidence type="ECO:0000313" key="3">
    <source>
        <dbReference type="Proteomes" id="UP000324797"/>
    </source>
</evidence>
<keyword evidence="3" id="KW-1185">Reference proteome</keyword>
<evidence type="ECO:0000259" key="1">
    <source>
        <dbReference type="Pfam" id="PF07883"/>
    </source>
</evidence>
<accession>A0A5S4YPH0</accession>
<sequence length="238" mass="25509">MGARGGLRDVQAAGGRREAPRFHYPHECCDTIEWVHPPIVLFSGLFVHEFPSNRLQPAGISRCASQPVQWRTAMDSDSNRDLPQSSPLWRAPGTGPALDVLGVTHIYKAMASDTGDQFSIWESIVPPGTGAPAHTHTREDEAFYVLSGEVLIEVEGSAGPLRLGPGGFLFGPRNRRHGYRNTGTVPARLLVFAMPGAGLDRMFTAFDAAGKGSAQIPAFDTIAAIAEQYGVVVHPPAG</sequence>
<protein>
    <submittedName>
        <fullName evidence="2">Cupin domain-containing protein</fullName>
    </submittedName>
</protein>
<proteinExistence type="predicted"/>
<dbReference type="Pfam" id="PF07883">
    <property type="entry name" value="Cupin_2"/>
    <property type="match status" value="1"/>
</dbReference>
<comment type="caution">
    <text evidence="2">The sequence shown here is derived from an EMBL/GenBank/DDBJ whole genome shotgun (WGS) entry which is preliminary data.</text>
</comment>
<dbReference type="PANTHER" id="PTHR36440">
    <property type="entry name" value="PUTATIVE (AFU_ORTHOLOGUE AFUA_8G07350)-RELATED"/>
    <property type="match status" value="1"/>
</dbReference>